<reference evidence="5" key="1">
    <citation type="submission" date="2023-06" db="EMBL/GenBank/DDBJ databases">
        <authorList>
            <person name="Tohno M."/>
            <person name="Tanizawa Y."/>
        </authorList>
    </citation>
    <scope>NUCLEOTIDE SEQUENCE</scope>
    <source>
        <strain evidence="6">BF125</strain>
        <strain evidence="5">BF186</strain>
    </source>
</reference>
<dbReference type="Gene3D" id="3.40.50.2300">
    <property type="match status" value="2"/>
</dbReference>
<keyword evidence="2 5" id="KW-0238">DNA-binding</keyword>
<dbReference type="Gene3D" id="1.10.260.40">
    <property type="entry name" value="lambda repressor-like DNA-binding domains"/>
    <property type="match status" value="1"/>
</dbReference>
<protein>
    <submittedName>
        <fullName evidence="5">LacI family DNA-binding transcriptional regulator</fullName>
    </submittedName>
</protein>
<keyword evidence="7" id="KW-1185">Reference proteome</keyword>
<dbReference type="CDD" id="cd01392">
    <property type="entry name" value="HTH_LacI"/>
    <property type="match status" value="1"/>
</dbReference>
<evidence type="ECO:0000313" key="7">
    <source>
        <dbReference type="Proteomes" id="UP001332503"/>
    </source>
</evidence>
<dbReference type="SUPFAM" id="SSF53822">
    <property type="entry name" value="Periplasmic binding protein-like I"/>
    <property type="match status" value="1"/>
</dbReference>
<keyword evidence="3" id="KW-0804">Transcription</keyword>
<dbReference type="PROSITE" id="PS50932">
    <property type="entry name" value="HTH_LACI_2"/>
    <property type="match status" value="1"/>
</dbReference>
<evidence type="ECO:0000256" key="1">
    <source>
        <dbReference type="ARBA" id="ARBA00023015"/>
    </source>
</evidence>
<dbReference type="CDD" id="cd06267">
    <property type="entry name" value="PBP1_LacI_sugar_binding-like"/>
    <property type="match status" value="1"/>
</dbReference>
<dbReference type="PANTHER" id="PTHR30146">
    <property type="entry name" value="LACI-RELATED TRANSCRIPTIONAL REPRESSOR"/>
    <property type="match status" value="1"/>
</dbReference>
<evidence type="ECO:0000256" key="3">
    <source>
        <dbReference type="ARBA" id="ARBA00023163"/>
    </source>
</evidence>
<comment type="caution">
    <text evidence="5">The sequence shown here is derived from an EMBL/GenBank/DDBJ whole genome shotgun (WGS) entry which is preliminary data.</text>
</comment>
<sequence length="320" mass="36491">MTTLSDVAKEANVSKMTVSRVINHPEQVTPELRAMVEKAMESLDYHPNSIAQALVNNRSNVVKFVTLEDIDTTEPYYMNLLFGFARGLNSKQYAMQLVTDPDQIENGRADGYLITGARNKNYDMFDKLDKPFVLFGENHRGYDFVDSDNQMAEKMATQYALDRLYKHIIFIGIDIKEPFEYSREAGYINTLQQHQLVPQIYRVANHSHVAEKVVREHFKEFKKDTCFICASDRIAIGVVRALQRALQSQGARIPEDFGVIGFDGVFLDQVSNPKLTTIKQPIFEMGEMLAKMLLQKIAQSGSPQGEIMLKPKLVRRQTTR</sequence>
<accession>A0ABD0C3Y6</accession>
<evidence type="ECO:0000256" key="2">
    <source>
        <dbReference type="ARBA" id="ARBA00023125"/>
    </source>
</evidence>
<organism evidence="5 8">
    <name type="scientific">Lactobacillus amylovorus subsp. animalium</name>
    <dbReference type="NCBI Taxonomy" id="3378536"/>
    <lineage>
        <taxon>Bacteria</taxon>
        <taxon>Bacillati</taxon>
        <taxon>Bacillota</taxon>
        <taxon>Bacilli</taxon>
        <taxon>Lactobacillales</taxon>
        <taxon>Lactobacillaceae</taxon>
        <taxon>Lactobacillus</taxon>
    </lineage>
</organism>
<proteinExistence type="predicted"/>
<dbReference type="EMBL" id="BTFQ01000040">
    <property type="protein sequence ID" value="GMM13995.1"/>
    <property type="molecule type" value="Genomic_DNA"/>
</dbReference>
<dbReference type="InterPro" id="IPR000843">
    <property type="entry name" value="HTH_LacI"/>
</dbReference>
<dbReference type="Pfam" id="PF00356">
    <property type="entry name" value="LacI"/>
    <property type="match status" value="1"/>
</dbReference>
<dbReference type="Proteomes" id="UP001346800">
    <property type="component" value="Unassembled WGS sequence"/>
</dbReference>
<dbReference type="Pfam" id="PF13377">
    <property type="entry name" value="Peripla_BP_3"/>
    <property type="match status" value="1"/>
</dbReference>
<reference evidence="7 8" key="2">
    <citation type="journal article" date="2024" name="Int. J. Syst. Evol. Microbiol.">
        <title>Proposal of Lactobacillus amylovorus subsp. animalis subsp. nov. and an emended description of Lactobacillus amylovorus.</title>
        <authorList>
            <person name="Yamane K."/>
            <person name="Tanizawa Y."/>
            <person name="Kobayashi H."/>
            <person name="Kamizono T."/>
            <person name="Kojima Y."/>
            <person name="Takagi H."/>
            <person name="Tohno M."/>
        </authorList>
    </citation>
    <scope>NUCLEOTIDE SEQUENCE [LARGE SCALE GENOMIC DNA]</scope>
    <source>
        <strain evidence="6 7">BF125</strain>
        <strain evidence="5 8">BF186</strain>
    </source>
</reference>
<evidence type="ECO:0000313" key="5">
    <source>
        <dbReference type="EMBL" id="GMM13995.1"/>
    </source>
</evidence>
<keyword evidence="1" id="KW-0805">Transcription regulation</keyword>
<feature type="domain" description="HTH lacI-type" evidence="4">
    <location>
        <begin position="2"/>
        <end position="56"/>
    </location>
</feature>
<dbReference type="EMBL" id="BTFR01000016">
    <property type="protein sequence ID" value="GMM15918.1"/>
    <property type="molecule type" value="Genomic_DNA"/>
</dbReference>
<dbReference type="InterPro" id="IPR010982">
    <property type="entry name" value="Lambda_DNA-bd_dom_sf"/>
</dbReference>
<name>A0ABD0C3Y6_LACAM</name>
<dbReference type="PANTHER" id="PTHR30146:SF154">
    <property type="entry name" value="TRANSCRIPTION REGULATOR, MEMBER OF GALR FAMILY"/>
    <property type="match status" value="1"/>
</dbReference>
<evidence type="ECO:0000313" key="6">
    <source>
        <dbReference type="EMBL" id="GMM15918.1"/>
    </source>
</evidence>
<dbReference type="PRINTS" id="PR00036">
    <property type="entry name" value="HTHLACI"/>
</dbReference>
<dbReference type="RefSeq" id="WP_338187971.1">
    <property type="nucleotide sequence ID" value="NZ_BTFQ01000040.1"/>
</dbReference>
<dbReference type="InterPro" id="IPR046335">
    <property type="entry name" value="LacI/GalR-like_sensor"/>
</dbReference>
<dbReference type="PROSITE" id="PS00356">
    <property type="entry name" value="HTH_LACI_1"/>
    <property type="match status" value="1"/>
</dbReference>
<dbReference type="GO" id="GO:0006355">
    <property type="term" value="P:regulation of DNA-templated transcription"/>
    <property type="evidence" value="ECO:0007669"/>
    <property type="project" value="UniProtKB-ARBA"/>
</dbReference>
<dbReference type="InterPro" id="IPR028082">
    <property type="entry name" value="Peripla_BP_I"/>
</dbReference>
<dbReference type="AlphaFoldDB" id="A0ABD0C3Y6"/>
<gene>
    <name evidence="6" type="ORF">LABF125_10510</name>
    <name evidence="5" type="ORF">LABF186_11100</name>
</gene>
<dbReference type="SMART" id="SM00354">
    <property type="entry name" value="HTH_LACI"/>
    <property type="match status" value="1"/>
</dbReference>
<evidence type="ECO:0000259" key="4">
    <source>
        <dbReference type="PROSITE" id="PS50932"/>
    </source>
</evidence>
<dbReference type="SUPFAM" id="SSF47413">
    <property type="entry name" value="lambda repressor-like DNA-binding domains"/>
    <property type="match status" value="1"/>
</dbReference>
<evidence type="ECO:0000313" key="8">
    <source>
        <dbReference type="Proteomes" id="UP001346800"/>
    </source>
</evidence>
<dbReference type="GO" id="GO:0003677">
    <property type="term" value="F:DNA binding"/>
    <property type="evidence" value="ECO:0007669"/>
    <property type="project" value="UniProtKB-KW"/>
</dbReference>
<dbReference type="Proteomes" id="UP001332503">
    <property type="component" value="Unassembled WGS sequence"/>
</dbReference>